<dbReference type="OrthoDB" id="10253115at2759"/>
<proteinExistence type="predicted"/>
<comment type="caution">
    <text evidence="2">The sequence shown here is derived from an EMBL/GenBank/DDBJ whole genome shotgun (WGS) entry which is preliminary data.</text>
</comment>
<dbReference type="PANTHER" id="PTHR44378:SF2">
    <property type="entry name" value="ACYL-ACTIVATING ENZYME 17, PEROXISOMAL-RELATED"/>
    <property type="match status" value="1"/>
</dbReference>
<sequence length="107" mass="12565">MKKQQQLNHESQNSTKRGEEFENESLLCNSINHQMLNWNRVLRWHGDVFERTIIGYYHAHGRAYDTMNLDGIKASNVVPLESLPRTTNKIMRVLRQQLTQIGQNCKL</sequence>
<protein>
    <submittedName>
        <fullName evidence="2">Uncharacterized protein</fullName>
    </submittedName>
</protein>
<name>A0A5N6MWQ9_9ASTR</name>
<dbReference type="PANTHER" id="PTHR44378">
    <property type="entry name" value="ACYL-ACTIVATING ENZYME 17, PEROXISOMAL-RELATED"/>
    <property type="match status" value="1"/>
</dbReference>
<accession>A0A5N6MWQ9</accession>
<reference evidence="2 3" key="1">
    <citation type="submission" date="2019-05" db="EMBL/GenBank/DDBJ databases">
        <title>Mikania micrantha, genome provides insights into the molecular mechanism of rapid growth.</title>
        <authorList>
            <person name="Liu B."/>
        </authorList>
    </citation>
    <scope>NUCLEOTIDE SEQUENCE [LARGE SCALE GENOMIC DNA]</scope>
    <source>
        <strain evidence="2">NLD-2019</strain>
        <tissue evidence="2">Leaf</tissue>
    </source>
</reference>
<feature type="region of interest" description="Disordered" evidence="1">
    <location>
        <begin position="1"/>
        <end position="22"/>
    </location>
</feature>
<dbReference type="AlphaFoldDB" id="A0A5N6MWQ9"/>
<dbReference type="EMBL" id="SZYD01000014">
    <property type="protein sequence ID" value="KAD4178497.1"/>
    <property type="molecule type" value="Genomic_DNA"/>
</dbReference>
<organism evidence="2 3">
    <name type="scientific">Mikania micrantha</name>
    <name type="common">bitter vine</name>
    <dbReference type="NCBI Taxonomy" id="192012"/>
    <lineage>
        <taxon>Eukaryota</taxon>
        <taxon>Viridiplantae</taxon>
        <taxon>Streptophyta</taxon>
        <taxon>Embryophyta</taxon>
        <taxon>Tracheophyta</taxon>
        <taxon>Spermatophyta</taxon>
        <taxon>Magnoliopsida</taxon>
        <taxon>eudicotyledons</taxon>
        <taxon>Gunneridae</taxon>
        <taxon>Pentapetalae</taxon>
        <taxon>asterids</taxon>
        <taxon>campanulids</taxon>
        <taxon>Asterales</taxon>
        <taxon>Asteraceae</taxon>
        <taxon>Asteroideae</taxon>
        <taxon>Heliantheae alliance</taxon>
        <taxon>Eupatorieae</taxon>
        <taxon>Mikania</taxon>
    </lineage>
</organism>
<feature type="compositionally biased region" description="Polar residues" evidence="1">
    <location>
        <begin position="1"/>
        <end position="15"/>
    </location>
</feature>
<evidence type="ECO:0000256" key="1">
    <source>
        <dbReference type="SAM" id="MobiDB-lite"/>
    </source>
</evidence>
<evidence type="ECO:0000313" key="3">
    <source>
        <dbReference type="Proteomes" id="UP000326396"/>
    </source>
</evidence>
<evidence type="ECO:0000313" key="2">
    <source>
        <dbReference type="EMBL" id="KAD4178497.1"/>
    </source>
</evidence>
<dbReference type="Proteomes" id="UP000326396">
    <property type="component" value="Linkage Group LG4"/>
</dbReference>
<keyword evidence="3" id="KW-1185">Reference proteome</keyword>
<gene>
    <name evidence="2" type="ORF">E3N88_27088</name>
</gene>